<dbReference type="Proteomes" id="UP000006050">
    <property type="component" value="Chromosome"/>
</dbReference>
<accession>I3Z6T2</accession>
<feature type="transmembrane region" description="Helical" evidence="1">
    <location>
        <begin position="213"/>
        <end position="230"/>
    </location>
</feature>
<organism evidence="2 3">
    <name type="scientific">Belliella baltica (strain DSM 15883 / CIP 108006 / LMG 21964 / BA134)</name>
    <dbReference type="NCBI Taxonomy" id="866536"/>
    <lineage>
        <taxon>Bacteria</taxon>
        <taxon>Pseudomonadati</taxon>
        <taxon>Bacteroidota</taxon>
        <taxon>Cytophagia</taxon>
        <taxon>Cytophagales</taxon>
        <taxon>Cyclobacteriaceae</taxon>
        <taxon>Belliella</taxon>
    </lineage>
</organism>
<gene>
    <name evidence="2" type="ordered locus">Belba_2390</name>
</gene>
<feature type="transmembrane region" description="Helical" evidence="1">
    <location>
        <begin position="46"/>
        <end position="66"/>
    </location>
</feature>
<proteinExistence type="predicted"/>
<dbReference type="EMBL" id="CP003281">
    <property type="protein sequence ID" value="AFL84950.1"/>
    <property type="molecule type" value="Genomic_DNA"/>
</dbReference>
<evidence type="ECO:0000313" key="3">
    <source>
        <dbReference type="Proteomes" id="UP000006050"/>
    </source>
</evidence>
<dbReference type="HOGENOM" id="CLU_659983_0_0_10"/>
<evidence type="ECO:0008006" key="4">
    <source>
        <dbReference type="Google" id="ProtNLM"/>
    </source>
</evidence>
<feature type="transmembrane region" description="Helical" evidence="1">
    <location>
        <begin position="168"/>
        <end position="186"/>
    </location>
</feature>
<dbReference type="KEGG" id="bbd:Belba_2390"/>
<feature type="transmembrane region" description="Helical" evidence="1">
    <location>
        <begin position="389"/>
        <end position="408"/>
    </location>
</feature>
<keyword evidence="1" id="KW-0472">Membrane</keyword>
<evidence type="ECO:0000256" key="1">
    <source>
        <dbReference type="SAM" id="Phobius"/>
    </source>
</evidence>
<feature type="transmembrane region" description="Helical" evidence="1">
    <location>
        <begin position="330"/>
        <end position="353"/>
    </location>
</feature>
<feature type="transmembrane region" description="Helical" evidence="1">
    <location>
        <begin position="191"/>
        <end position="207"/>
    </location>
</feature>
<dbReference type="AlphaFoldDB" id="I3Z6T2"/>
<feature type="transmembrane region" description="Helical" evidence="1">
    <location>
        <begin position="242"/>
        <end position="260"/>
    </location>
</feature>
<feature type="transmembrane region" description="Helical" evidence="1">
    <location>
        <begin position="12"/>
        <end position="34"/>
    </location>
</feature>
<dbReference type="STRING" id="866536.Belba_2390"/>
<reference evidence="3" key="1">
    <citation type="submission" date="2012-06" db="EMBL/GenBank/DDBJ databases">
        <title>The complete genome of Belliella baltica DSM 15883.</title>
        <authorList>
            <person name="Lucas S."/>
            <person name="Copeland A."/>
            <person name="Lapidus A."/>
            <person name="Goodwin L."/>
            <person name="Pitluck S."/>
            <person name="Peters L."/>
            <person name="Mikhailova N."/>
            <person name="Davenport K."/>
            <person name="Kyrpides N."/>
            <person name="Mavromatis K."/>
            <person name="Pagani I."/>
            <person name="Ivanova N."/>
            <person name="Ovchinnikova G."/>
            <person name="Zeytun A."/>
            <person name="Detter J.C."/>
            <person name="Han C."/>
            <person name="Land M."/>
            <person name="Hauser L."/>
            <person name="Markowitz V."/>
            <person name="Cheng J.-F."/>
            <person name="Hugenholtz P."/>
            <person name="Woyke T."/>
            <person name="Wu D."/>
            <person name="Tindall B."/>
            <person name="Pomrenke H."/>
            <person name="Brambilla E."/>
            <person name="Klenk H.-P."/>
            <person name="Eisen J.A."/>
        </authorList>
    </citation>
    <scope>NUCLEOTIDE SEQUENCE [LARGE SCALE GENOMIC DNA]</scope>
    <source>
        <strain evidence="3">DSM 15883 / CIP 108006 / LMG 21964 / BA134</strain>
    </source>
</reference>
<keyword evidence="3" id="KW-1185">Reference proteome</keyword>
<keyword evidence="1" id="KW-0812">Transmembrane</keyword>
<protein>
    <recommendedName>
        <fullName evidence="4">Lipid A core-O-antigen ligase-like enyme</fullName>
    </recommendedName>
</protein>
<name>I3Z6T2_BELBD</name>
<evidence type="ECO:0000313" key="2">
    <source>
        <dbReference type="EMBL" id="AFL84950.1"/>
    </source>
</evidence>
<sequence length="416" mass="48362">MFLYIYNPMIRFLPFDSGVIISFLILLFYFFNGAPNLKRILKNKYIFIYLILGLITFSYTLILTFFSDNEHLSFRFPIMYFRFFFELPLVTIAILNLIIKFGYNTYGKVIHIFINIAIVQSFIVIATLLSPALRDFVFFNLLKFREGHDKIISIGDFSLRGFGLSGDYLFAFPLFQGFAAVLVLFFFKNGWFKYIFVFPLVLISSLVNARVGVVPVLIFFSIIALFYFISMQKSKIKILLKNTFFVLILLILIIQFVQILELNNTFSWIVNGFINIFGGNTVGSSSSYNIIEKLLGEHLFFPNGCFDFVFGSGQVIFSNPFSYIKSDIGYIQFIFYGGLFFLILIIFSFKFLAIGCLNYIKKEDFKIKIIVLAIMITVLFVHFKGNIYNYNSFMKLSYIIIFFIILKFQTSSYSSR</sequence>
<feature type="transmembrane region" description="Helical" evidence="1">
    <location>
        <begin position="78"/>
        <end position="98"/>
    </location>
</feature>
<keyword evidence="1" id="KW-1133">Transmembrane helix</keyword>
<feature type="transmembrane region" description="Helical" evidence="1">
    <location>
        <begin position="365"/>
        <end position="383"/>
    </location>
</feature>
<dbReference type="eggNOG" id="ENOG5033UZN">
    <property type="taxonomic scope" value="Bacteria"/>
</dbReference>
<feature type="transmembrane region" description="Helical" evidence="1">
    <location>
        <begin position="110"/>
        <end position="133"/>
    </location>
</feature>